<protein>
    <recommendedName>
        <fullName evidence="2">Zn(2)-C6 fungal-type domain-containing protein</fullName>
    </recommendedName>
</protein>
<organism evidence="3 4">
    <name type="scientific">Laetiporus sulphureus 93-53</name>
    <dbReference type="NCBI Taxonomy" id="1314785"/>
    <lineage>
        <taxon>Eukaryota</taxon>
        <taxon>Fungi</taxon>
        <taxon>Dikarya</taxon>
        <taxon>Basidiomycota</taxon>
        <taxon>Agaricomycotina</taxon>
        <taxon>Agaricomycetes</taxon>
        <taxon>Polyporales</taxon>
        <taxon>Laetiporus</taxon>
    </lineage>
</organism>
<feature type="domain" description="Zn(2)-C6 fungal-type" evidence="2">
    <location>
        <begin position="161"/>
        <end position="198"/>
    </location>
</feature>
<name>A0A165D7T1_9APHY</name>
<dbReference type="SUPFAM" id="SSF57701">
    <property type="entry name" value="Zn2/Cys6 DNA-binding domain"/>
    <property type="match status" value="1"/>
</dbReference>
<dbReference type="InterPro" id="IPR036864">
    <property type="entry name" value="Zn2-C6_fun-type_DNA-bd_sf"/>
</dbReference>
<gene>
    <name evidence="3" type="ORF">LAESUDRAFT_814164</name>
</gene>
<dbReference type="Pfam" id="PF00172">
    <property type="entry name" value="Zn_clus"/>
    <property type="match status" value="1"/>
</dbReference>
<feature type="compositionally biased region" description="Low complexity" evidence="1">
    <location>
        <begin position="61"/>
        <end position="95"/>
    </location>
</feature>
<keyword evidence="4" id="KW-1185">Reference proteome</keyword>
<dbReference type="GO" id="GO:0000981">
    <property type="term" value="F:DNA-binding transcription factor activity, RNA polymerase II-specific"/>
    <property type="evidence" value="ECO:0007669"/>
    <property type="project" value="InterPro"/>
</dbReference>
<dbReference type="GeneID" id="63831588"/>
<dbReference type="RefSeq" id="XP_040762032.1">
    <property type="nucleotide sequence ID" value="XM_040914561.1"/>
</dbReference>
<evidence type="ECO:0000256" key="1">
    <source>
        <dbReference type="SAM" id="MobiDB-lite"/>
    </source>
</evidence>
<dbReference type="Proteomes" id="UP000076871">
    <property type="component" value="Unassembled WGS sequence"/>
</dbReference>
<proteinExistence type="predicted"/>
<dbReference type="AlphaFoldDB" id="A0A165D7T1"/>
<reference evidence="3 4" key="1">
    <citation type="journal article" date="2016" name="Mol. Biol. Evol.">
        <title>Comparative Genomics of Early-Diverging Mushroom-Forming Fungi Provides Insights into the Origins of Lignocellulose Decay Capabilities.</title>
        <authorList>
            <person name="Nagy L.G."/>
            <person name="Riley R."/>
            <person name="Tritt A."/>
            <person name="Adam C."/>
            <person name="Daum C."/>
            <person name="Floudas D."/>
            <person name="Sun H."/>
            <person name="Yadav J.S."/>
            <person name="Pangilinan J."/>
            <person name="Larsson K.H."/>
            <person name="Matsuura K."/>
            <person name="Barry K."/>
            <person name="Labutti K."/>
            <person name="Kuo R."/>
            <person name="Ohm R.A."/>
            <person name="Bhattacharya S.S."/>
            <person name="Shirouzu T."/>
            <person name="Yoshinaga Y."/>
            <person name="Martin F.M."/>
            <person name="Grigoriev I.V."/>
            <person name="Hibbett D.S."/>
        </authorList>
    </citation>
    <scope>NUCLEOTIDE SEQUENCE [LARGE SCALE GENOMIC DNA]</scope>
    <source>
        <strain evidence="3 4">93-53</strain>
    </source>
</reference>
<dbReference type="EMBL" id="KV427637">
    <property type="protein sequence ID" value="KZT04292.1"/>
    <property type="molecule type" value="Genomic_DNA"/>
</dbReference>
<dbReference type="InParanoid" id="A0A165D7T1"/>
<dbReference type="SMART" id="SM00066">
    <property type="entry name" value="GAL4"/>
    <property type="match status" value="1"/>
</dbReference>
<evidence type="ECO:0000313" key="4">
    <source>
        <dbReference type="Proteomes" id="UP000076871"/>
    </source>
</evidence>
<sequence length="230" mass="24594">MGTIPTAHGVLCKSRPALYHVVTNLNDCPDDDLSPDELNVLWYKYVNENGAISPFDDAECSPSPGSDSASCSVSSPSTDASSPSTYASSSFIDTSSPPPDASSDIRAPIPKPQDATTFDFQPAPIMYSVSTGELLGVPKLADPTHIPRMRRIYTGTGKPAACAFCRKRKIACSRASAGSGSGDSSCSACEQREQTCVMPEPRRKKLQFQQVHCAWDESRHAVTTLKASSK</sequence>
<feature type="region of interest" description="Disordered" evidence="1">
    <location>
        <begin position="56"/>
        <end position="116"/>
    </location>
</feature>
<accession>A0A165D7T1</accession>
<dbReference type="PROSITE" id="PS50048">
    <property type="entry name" value="ZN2_CY6_FUNGAL_2"/>
    <property type="match status" value="1"/>
</dbReference>
<evidence type="ECO:0000313" key="3">
    <source>
        <dbReference type="EMBL" id="KZT04292.1"/>
    </source>
</evidence>
<dbReference type="Gene3D" id="4.10.240.10">
    <property type="entry name" value="Zn(2)-C6 fungal-type DNA-binding domain"/>
    <property type="match status" value="1"/>
</dbReference>
<dbReference type="GO" id="GO:0008270">
    <property type="term" value="F:zinc ion binding"/>
    <property type="evidence" value="ECO:0007669"/>
    <property type="project" value="InterPro"/>
</dbReference>
<dbReference type="InterPro" id="IPR001138">
    <property type="entry name" value="Zn2Cys6_DnaBD"/>
</dbReference>
<evidence type="ECO:0000259" key="2">
    <source>
        <dbReference type="PROSITE" id="PS50048"/>
    </source>
</evidence>